<accession>A0ACB8SCD6</accession>
<dbReference type="EMBL" id="MU277606">
    <property type="protein sequence ID" value="KAI0054234.1"/>
    <property type="molecule type" value="Genomic_DNA"/>
</dbReference>
<sequence>YSLVVRWVAGHANVAGNELADVAAKEAAAGLTSDSEDLPAYLRNRRLPISISALRQAHHGVLLEAWKDIWHASPRFTRLNRIDSSLPGKSFMKL</sequence>
<keyword evidence="2" id="KW-1185">Reference proteome</keyword>
<feature type="non-terminal residue" evidence="1">
    <location>
        <position position="1"/>
    </location>
</feature>
<gene>
    <name evidence="1" type="ORF">BV25DRAFT_1782275</name>
</gene>
<protein>
    <submittedName>
        <fullName evidence="1">Uncharacterized protein</fullName>
    </submittedName>
</protein>
<feature type="non-terminal residue" evidence="1">
    <location>
        <position position="94"/>
    </location>
</feature>
<proteinExistence type="predicted"/>
<comment type="caution">
    <text evidence="1">The sequence shown here is derived from an EMBL/GenBank/DDBJ whole genome shotgun (WGS) entry which is preliminary data.</text>
</comment>
<organism evidence="1 2">
    <name type="scientific">Artomyces pyxidatus</name>
    <dbReference type="NCBI Taxonomy" id="48021"/>
    <lineage>
        <taxon>Eukaryota</taxon>
        <taxon>Fungi</taxon>
        <taxon>Dikarya</taxon>
        <taxon>Basidiomycota</taxon>
        <taxon>Agaricomycotina</taxon>
        <taxon>Agaricomycetes</taxon>
        <taxon>Russulales</taxon>
        <taxon>Auriscalpiaceae</taxon>
        <taxon>Artomyces</taxon>
    </lineage>
</organism>
<reference evidence="1" key="1">
    <citation type="submission" date="2021-03" db="EMBL/GenBank/DDBJ databases">
        <authorList>
            <consortium name="DOE Joint Genome Institute"/>
            <person name="Ahrendt S."/>
            <person name="Looney B.P."/>
            <person name="Miyauchi S."/>
            <person name="Morin E."/>
            <person name="Drula E."/>
            <person name="Courty P.E."/>
            <person name="Chicoki N."/>
            <person name="Fauchery L."/>
            <person name="Kohler A."/>
            <person name="Kuo A."/>
            <person name="Labutti K."/>
            <person name="Pangilinan J."/>
            <person name="Lipzen A."/>
            <person name="Riley R."/>
            <person name="Andreopoulos W."/>
            <person name="He G."/>
            <person name="Johnson J."/>
            <person name="Barry K.W."/>
            <person name="Grigoriev I.V."/>
            <person name="Nagy L."/>
            <person name="Hibbett D."/>
            <person name="Henrissat B."/>
            <person name="Matheny P.B."/>
            <person name="Labbe J."/>
            <person name="Martin F."/>
        </authorList>
    </citation>
    <scope>NUCLEOTIDE SEQUENCE</scope>
    <source>
        <strain evidence="1">HHB10654</strain>
    </source>
</reference>
<reference evidence="1" key="2">
    <citation type="journal article" date="2022" name="New Phytol.">
        <title>Evolutionary transition to the ectomycorrhizal habit in the genomes of a hyperdiverse lineage of mushroom-forming fungi.</title>
        <authorList>
            <person name="Looney B."/>
            <person name="Miyauchi S."/>
            <person name="Morin E."/>
            <person name="Drula E."/>
            <person name="Courty P.E."/>
            <person name="Kohler A."/>
            <person name="Kuo A."/>
            <person name="LaButti K."/>
            <person name="Pangilinan J."/>
            <person name="Lipzen A."/>
            <person name="Riley R."/>
            <person name="Andreopoulos W."/>
            <person name="He G."/>
            <person name="Johnson J."/>
            <person name="Nolan M."/>
            <person name="Tritt A."/>
            <person name="Barry K.W."/>
            <person name="Grigoriev I.V."/>
            <person name="Nagy L.G."/>
            <person name="Hibbett D."/>
            <person name="Henrissat B."/>
            <person name="Matheny P.B."/>
            <person name="Labbe J."/>
            <person name="Martin F.M."/>
        </authorList>
    </citation>
    <scope>NUCLEOTIDE SEQUENCE</scope>
    <source>
        <strain evidence="1">HHB10654</strain>
    </source>
</reference>
<name>A0ACB8SCD6_9AGAM</name>
<evidence type="ECO:0000313" key="1">
    <source>
        <dbReference type="EMBL" id="KAI0054234.1"/>
    </source>
</evidence>
<evidence type="ECO:0000313" key="2">
    <source>
        <dbReference type="Proteomes" id="UP000814140"/>
    </source>
</evidence>
<dbReference type="Proteomes" id="UP000814140">
    <property type="component" value="Unassembled WGS sequence"/>
</dbReference>